<sequence length="130" mass="14846">HAPKTVQIEDLGKIQFIRYDPDAKSTDFSMIPEDSPDIIGVEWGDSGIPATLGLISHGFNVPTPELIELQMEQEQQRLIIMKNQQIQDKKKKKIVGQNTNIIKQPNFPYQLQTQGHLTTIPEDDTEYFKI</sequence>
<gene>
    <name evidence="1" type="ORF">EZS28_051092</name>
</gene>
<dbReference type="EMBL" id="SNRW01038220">
    <property type="protein sequence ID" value="KAA6353381.1"/>
    <property type="molecule type" value="Genomic_DNA"/>
</dbReference>
<feature type="non-terminal residue" evidence="1">
    <location>
        <position position="1"/>
    </location>
</feature>
<dbReference type="Proteomes" id="UP000324800">
    <property type="component" value="Unassembled WGS sequence"/>
</dbReference>
<evidence type="ECO:0000313" key="1">
    <source>
        <dbReference type="EMBL" id="KAA6353381.1"/>
    </source>
</evidence>
<name>A0A5J4T6P1_9EUKA</name>
<comment type="caution">
    <text evidence="1">The sequence shown here is derived from an EMBL/GenBank/DDBJ whole genome shotgun (WGS) entry which is preliminary data.</text>
</comment>
<organism evidence="1 2">
    <name type="scientific">Streblomastix strix</name>
    <dbReference type="NCBI Taxonomy" id="222440"/>
    <lineage>
        <taxon>Eukaryota</taxon>
        <taxon>Metamonada</taxon>
        <taxon>Preaxostyla</taxon>
        <taxon>Oxymonadida</taxon>
        <taxon>Streblomastigidae</taxon>
        <taxon>Streblomastix</taxon>
    </lineage>
</organism>
<protein>
    <submittedName>
        <fullName evidence="1">Uncharacterized protein</fullName>
    </submittedName>
</protein>
<reference evidence="1 2" key="1">
    <citation type="submission" date="2019-03" db="EMBL/GenBank/DDBJ databases">
        <title>Single cell metagenomics reveals metabolic interactions within the superorganism composed of flagellate Streblomastix strix and complex community of Bacteroidetes bacteria on its surface.</title>
        <authorList>
            <person name="Treitli S.C."/>
            <person name="Kolisko M."/>
            <person name="Husnik F."/>
            <person name="Keeling P."/>
            <person name="Hampl V."/>
        </authorList>
    </citation>
    <scope>NUCLEOTIDE SEQUENCE [LARGE SCALE GENOMIC DNA]</scope>
    <source>
        <strain evidence="1">ST1C</strain>
    </source>
</reference>
<accession>A0A5J4T6P1</accession>
<dbReference type="AlphaFoldDB" id="A0A5J4T6P1"/>
<proteinExistence type="predicted"/>
<evidence type="ECO:0000313" key="2">
    <source>
        <dbReference type="Proteomes" id="UP000324800"/>
    </source>
</evidence>